<dbReference type="Gene3D" id="3.30.1950.10">
    <property type="entry name" value="wza like domain"/>
    <property type="match status" value="1"/>
</dbReference>
<reference evidence="20 21" key="1">
    <citation type="journal article" date="2019" name="Int. J. Syst. Evol. Microbiol.">
        <title>The Global Catalogue of Microorganisms (GCM) 10K type strain sequencing project: providing services to taxonomists for standard genome sequencing and annotation.</title>
        <authorList>
            <consortium name="The Broad Institute Genomics Platform"/>
            <consortium name="The Broad Institute Genome Sequencing Center for Infectious Disease"/>
            <person name="Wu L."/>
            <person name="Ma J."/>
        </authorList>
    </citation>
    <scope>NUCLEOTIDE SEQUENCE [LARGE SCALE GENOMIC DNA]</scope>
    <source>
        <strain evidence="20 21">JCM 13378</strain>
    </source>
</reference>
<keyword evidence="12" id="KW-0564">Palmitate</keyword>
<dbReference type="Pfam" id="PF02563">
    <property type="entry name" value="Poly_export"/>
    <property type="match status" value="1"/>
</dbReference>
<evidence type="ECO:0000256" key="10">
    <source>
        <dbReference type="ARBA" id="ARBA00023114"/>
    </source>
</evidence>
<feature type="domain" description="SLBB" evidence="19">
    <location>
        <begin position="173"/>
        <end position="249"/>
    </location>
</feature>
<keyword evidence="15" id="KW-0175">Coiled coil</keyword>
<keyword evidence="10" id="KW-0626">Porin</keyword>
<evidence type="ECO:0000256" key="6">
    <source>
        <dbReference type="ARBA" id="ARBA00022692"/>
    </source>
</evidence>
<feature type="domain" description="Soluble ligand binding" evidence="18">
    <location>
        <begin position="533"/>
        <end position="576"/>
    </location>
</feature>
<evidence type="ECO:0000256" key="9">
    <source>
        <dbReference type="ARBA" id="ARBA00023065"/>
    </source>
</evidence>
<evidence type="ECO:0000256" key="3">
    <source>
        <dbReference type="ARBA" id="ARBA00022448"/>
    </source>
</evidence>
<evidence type="ECO:0000256" key="13">
    <source>
        <dbReference type="ARBA" id="ARBA00023237"/>
    </source>
</evidence>
<keyword evidence="14" id="KW-0449">Lipoprotein</keyword>
<evidence type="ECO:0000256" key="1">
    <source>
        <dbReference type="ARBA" id="ARBA00004571"/>
    </source>
</evidence>
<accession>A0ABN0X365</accession>
<feature type="domain" description="Soluble ligand binding" evidence="18">
    <location>
        <begin position="256"/>
        <end position="302"/>
    </location>
</feature>
<keyword evidence="8" id="KW-0625">Polysaccharide transport</keyword>
<evidence type="ECO:0000256" key="16">
    <source>
        <dbReference type="SAM" id="MobiDB-lite"/>
    </source>
</evidence>
<keyword evidence="13" id="KW-0998">Cell outer membrane</keyword>
<evidence type="ECO:0000256" key="7">
    <source>
        <dbReference type="ARBA" id="ARBA00022729"/>
    </source>
</evidence>
<comment type="similarity">
    <text evidence="2">Belongs to the BexD/CtrA/VexA family.</text>
</comment>
<comment type="caution">
    <text evidence="20">The sequence shown here is derived from an EMBL/GenBank/DDBJ whole genome shotgun (WGS) entry which is preliminary data.</text>
</comment>
<evidence type="ECO:0000313" key="21">
    <source>
        <dbReference type="Proteomes" id="UP001501757"/>
    </source>
</evidence>
<evidence type="ECO:0000256" key="2">
    <source>
        <dbReference type="ARBA" id="ARBA00009450"/>
    </source>
</evidence>
<protein>
    <submittedName>
        <fullName evidence="20">SLBB domain-containing protein</fullName>
    </submittedName>
</protein>
<dbReference type="InterPro" id="IPR019554">
    <property type="entry name" value="Soluble_ligand-bd"/>
</dbReference>
<evidence type="ECO:0000259" key="18">
    <source>
        <dbReference type="Pfam" id="PF10531"/>
    </source>
</evidence>
<dbReference type="Gene3D" id="3.10.560.10">
    <property type="entry name" value="Outer membrane lipoprotein wza domain like"/>
    <property type="match status" value="6"/>
</dbReference>
<evidence type="ECO:0000313" key="20">
    <source>
        <dbReference type="EMBL" id="GAA0353915.1"/>
    </source>
</evidence>
<keyword evidence="11" id="KW-0472">Membrane</keyword>
<feature type="domain" description="Soluble ligand binding" evidence="18">
    <location>
        <begin position="627"/>
        <end position="664"/>
    </location>
</feature>
<keyword evidence="9" id="KW-0406">Ion transport</keyword>
<sequence>MLATQMGIDLSSLEQMGLSRGTDGATNNQNRQGNQIYPRGTQFDEFGNPISPEQEMLNDKLRKEEDKELKLYGLDIFANAPSTFTPVNNVPVPANYLIGPGDQLLVQFYGKENQEFQLVVNRDGTLVIPKLGPVSAAGKTFSELKGYLTDVVKRQIIGVEIAVSMGELRTIQVLVMGEAFKPGSYNISSLSTITHALFASGGVTDIASLRNIQLKRGGKLVETLDLYDLLNAGDSSKDALLQSGDVVFVPAVDKTVRVDGLVRRPAIYELKHEESLSDVIKLAGGRLPEGYAKAVGVKRYQQGVQVQLTVDLTQDDIKVQSGDEIRVAKVAPHVADAVTLIGAVARPGKYQWQDGMRVSALLGNKRSALLETADMSYVLILRDKNDNGDLSILQADLTLLHRGSNYDPQLMPNDRLLVFSRIESESIGDIKLEDLAYTDEELTEQEKEKWEKRIEDKLFWQQLGLNENPTQQDSFDDDMQMLSAQTLVELSESEREKILEFKDTTYFSRKRMLAPVIAKLREQAKLGEPLQLVEIVGEVKVPGVYPLSNNAEILDLIKAAGGLTESSYGHNSEITRTQINAKGIAEVSHINFSPMAVLEDAATANIKLQSKDRVNIFTIPSWQENLRVTVKGEVEFPGEYTIRRGERLSDLLTRVGGLTNYGEASAAIFTRESLKERERENLVRLAEELRKQIASESLRRQSGAGAMVSYDQAKNLLRDLTKVAPVGRLVIDLKGVIEGQDVTDVVLEDGDTLYIPGRTQAVNVIGEVYVPTSHLYTAGLTYEEYISRSGGYKDLAAKSKTYVIHADGSVTVPGRNDNFWFSSSQEKAGIIPGDTIVVPFDSDYIDNMTLWTNATQIVYQLAVSIAAISSL</sequence>
<evidence type="ECO:0000259" key="19">
    <source>
        <dbReference type="Pfam" id="PF22461"/>
    </source>
</evidence>
<comment type="subcellular location">
    <subcellularLocation>
        <location evidence="1">Cell outer membrane</location>
        <topology evidence="1">Multi-pass membrane protein</topology>
    </subcellularLocation>
</comment>
<evidence type="ECO:0000256" key="11">
    <source>
        <dbReference type="ARBA" id="ARBA00023136"/>
    </source>
</evidence>
<gene>
    <name evidence="20" type="ORF">GCM10009092_17830</name>
</gene>
<keyword evidence="4" id="KW-1134">Transmembrane beta strand</keyword>
<feature type="region of interest" description="Disordered" evidence="16">
    <location>
        <begin position="18"/>
        <end position="43"/>
    </location>
</feature>
<dbReference type="Pfam" id="PF10531">
    <property type="entry name" value="SLBB"/>
    <property type="match status" value="3"/>
</dbReference>
<keyword evidence="7" id="KW-0732">Signal</keyword>
<keyword evidence="3" id="KW-0813">Transport</keyword>
<dbReference type="PANTHER" id="PTHR33619:SF3">
    <property type="entry name" value="POLYSACCHARIDE EXPORT PROTEIN GFCE-RELATED"/>
    <property type="match status" value="1"/>
</dbReference>
<dbReference type="EMBL" id="BAAAEI010000007">
    <property type="protein sequence ID" value="GAA0353915.1"/>
    <property type="molecule type" value="Genomic_DNA"/>
</dbReference>
<organism evidence="20 21">
    <name type="scientific">Bowmanella denitrificans</name>
    <dbReference type="NCBI Taxonomy" id="366582"/>
    <lineage>
        <taxon>Bacteria</taxon>
        <taxon>Pseudomonadati</taxon>
        <taxon>Pseudomonadota</taxon>
        <taxon>Gammaproteobacteria</taxon>
        <taxon>Alteromonadales</taxon>
        <taxon>Alteromonadaceae</taxon>
        <taxon>Bowmanella</taxon>
    </lineage>
</organism>
<evidence type="ECO:0000256" key="5">
    <source>
        <dbReference type="ARBA" id="ARBA00022597"/>
    </source>
</evidence>
<dbReference type="InterPro" id="IPR003715">
    <property type="entry name" value="Poly_export_N"/>
</dbReference>
<dbReference type="Pfam" id="PF22461">
    <property type="entry name" value="SLBB_2"/>
    <property type="match status" value="1"/>
</dbReference>
<evidence type="ECO:0000259" key="17">
    <source>
        <dbReference type="Pfam" id="PF02563"/>
    </source>
</evidence>
<keyword evidence="6" id="KW-0812">Transmembrane</keyword>
<evidence type="ECO:0000256" key="15">
    <source>
        <dbReference type="SAM" id="Coils"/>
    </source>
</evidence>
<feature type="coiled-coil region" evidence="15">
    <location>
        <begin position="672"/>
        <end position="699"/>
    </location>
</feature>
<proteinExistence type="inferred from homology"/>
<evidence type="ECO:0000256" key="4">
    <source>
        <dbReference type="ARBA" id="ARBA00022452"/>
    </source>
</evidence>
<dbReference type="Proteomes" id="UP001501757">
    <property type="component" value="Unassembled WGS sequence"/>
</dbReference>
<evidence type="ECO:0000256" key="8">
    <source>
        <dbReference type="ARBA" id="ARBA00023047"/>
    </source>
</evidence>
<dbReference type="InterPro" id="IPR049712">
    <property type="entry name" value="Poly_export"/>
</dbReference>
<evidence type="ECO:0000256" key="12">
    <source>
        <dbReference type="ARBA" id="ARBA00023139"/>
    </source>
</evidence>
<evidence type="ECO:0000256" key="14">
    <source>
        <dbReference type="ARBA" id="ARBA00023288"/>
    </source>
</evidence>
<keyword evidence="21" id="KW-1185">Reference proteome</keyword>
<feature type="domain" description="Polysaccharide export protein N-terminal" evidence="17">
    <location>
        <begin position="91"/>
        <end position="165"/>
    </location>
</feature>
<dbReference type="PANTHER" id="PTHR33619">
    <property type="entry name" value="POLYSACCHARIDE EXPORT PROTEIN GFCE-RELATED"/>
    <property type="match status" value="1"/>
</dbReference>
<dbReference type="InterPro" id="IPR054765">
    <property type="entry name" value="SLBB_dom"/>
</dbReference>
<keyword evidence="5" id="KW-0762">Sugar transport</keyword>
<feature type="compositionally biased region" description="Polar residues" evidence="16">
    <location>
        <begin position="24"/>
        <end position="35"/>
    </location>
</feature>
<name>A0ABN0X365_9ALTE</name>